<protein>
    <submittedName>
        <fullName evidence="1">Predicted protein</fullName>
    </submittedName>
</protein>
<dbReference type="EMBL" id="DS547093">
    <property type="protein sequence ID" value="EDR13366.1"/>
    <property type="molecule type" value="Genomic_DNA"/>
</dbReference>
<dbReference type="HOGENOM" id="CLU_077465_0_0_1"/>
<reference evidence="1 2" key="1">
    <citation type="journal article" date="2008" name="Nature">
        <title>The genome of Laccaria bicolor provides insights into mycorrhizal symbiosis.</title>
        <authorList>
            <person name="Martin F."/>
            <person name="Aerts A."/>
            <person name="Ahren D."/>
            <person name="Brun A."/>
            <person name="Danchin E.G.J."/>
            <person name="Duchaussoy F."/>
            <person name="Gibon J."/>
            <person name="Kohler A."/>
            <person name="Lindquist E."/>
            <person name="Pereda V."/>
            <person name="Salamov A."/>
            <person name="Shapiro H.J."/>
            <person name="Wuyts J."/>
            <person name="Blaudez D."/>
            <person name="Buee M."/>
            <person name="Brokstein P."/>
            <person name="Canbaeck B."/>
            <person name="Cohen D."/>
            <person name="Courty P.E."/>
            <person name="Coutinho P.M."/>
            <person name="Delaruelle C."/>
            <person name="Detter J.C."/>
            <person name="Deveau A."/>
            <person name="DiFazio S."/>
            <person name="Duplessis S."/>
            <person name="Fraissinet-Tachet L."/>
            <person name="Lucic E."/>
            <person name="Frey-Klett P."/>
            <person name="Fourrey C."/>
            <person name="Feussner I."/>
            <person name="Gay G."/>
            <person name="Grimwood J."/>
            <person name="Hoegger P.J."/>
            <person name="Jain P."/>
            <person name="Kilaru S."/>
            <person name="Labbe J."/>
            <person name="Lin Y.C."/>
            <person name="Legue V."/>
            <person name="Le Tacon F."/>
            <person name="Marmeisse R."/>
            <person name="Melayah D."/>
            <person name="Montanini B."/>
            <person name="Muratet M."/>
            <person name="Nehls U."/>
            <person name="Niculita-Hirzel H."/>
            <person name="Oudot-Le Secq M.P."/>
            <person name="Peter M."/>
            <person name="Quesneville H."/>
            <person name="Rajashekar B."/>
            <person name="Reich M."/>
            <person name="Rouhier N."/>
            <person name="Schmutz J."/>
            <person name="Yin T."/>
            <person name="Chalot M."/>
            <person name="Henrissat B."/>
            <person name="Kuees U."/>
            <person name="Lucas S."/>
            <person name="Van de Peer Y."/>
            <person name="Podila G.K."/>
            <person name="Polle A."/>
            <person name="Pukkila P.J."/>
            <person name="Richardson P.M."/>
            <person name="Rouze P."/>
            <person name="Sanders I.R."/>
            <person name="Stajich J.E."/>
            <person name="Tunlid A."/>
            <person name="Tuskan G."/>
            <person name="Grigoriev I.V."/>
        </authorList>
    </citation>
    <scope>NUCLEOTIDE SEQUENCE [LARGE SCALE GENOMIC DNA]</scope>
    <source>
        <strain evidence="2">S238N-H82 / ATCC MYA-4686</strain>
    </source>
</reference>
<dbReference type="OrthoDB" id="3113166at2759"/>
<gene>
    <name evidence="1" type="ORF">LACBIDRAFT_292577</name>
</gene>
<dbReference type="InParanoid" id="B0CVP4"/>
<dbReference type="Proteomes" id="UP000001194">
    <property type="component" value="Unassembled WGS sequence"/>
</dbReference>
<dbReference type="RefSeq" id="XP_001875864.1">
    <property type="nucleotide sequence ID" value="XM_001875829.1"/>
</dbReference>
<accession>B0CVP4</accession>
<dbReference type="AlphaFoldDB" id="B0CVP4"/>
<dbReference type="KEGG" id="lbc:LACBIDRAFT_292577"/>
<sequence length="305" mass="34614">MPFRLIVAINGLDEEDVTLSGRYMPIVMLTKTVREALCEHAGLRQPFLDLLHHVYKNSNVKATLEEVRYRHPDDEDIRYFFRWRFPNIRLVTSKGGAEFEWGYTNVGVDAACDDNVQIAYQLAECLMLSAKSAPYRQRIDASQIIASYIAVLLHELAHRLLVWWSRGNCRTPDLGPLLRESGRFIEEAFLGGVLEGWWAKDKGGDFEHLRKVIIRTQSGRFLELDEYSATAFYKRFNTSTTHIPLSHEVAMAEAFLGDPAKTSRAKINHGIMLDTSDHDSSVTSSSSPIGLGITRCPIINDTRRL</sequence>
<dbReference type="GeneID" id="6071313"/>
<proteinExistence type="predicted"/>
<evidence type="ECO:0000313" key="1">
    <source>
        <dbReference type="EMBL" id="EDR13366.1"/>
    </source>
</evidence>
<organism evidence="2">
    <name type="scientific">Laccaria bicolor (strain S238N-H82 / ATCC MYA-4686)</name>
    <name type="common">Bicoloured deceiver</name>
    <name type="synonym">Laccaria laccata var. bicolor</name>
    <dbReference type="NCBI Taxonomy" id="486041"/>
    <lineage>
        <taxon>Eukaryota</taxon>
        <taxon>Fungi</taxon>
        <taxon>Dikarya</taxon>
        <taxon>Basidiomycota</taxon>
        <taxon>Agaricomycotina</taxon>
        <taxon>Agaricomycetes</taxon>
        <taxon>Agaricomycetidae</taxon>
        <taxon>Agaricales</taxon>
        <taxon>Agaricineae</taxon>
        <taxon>Hydnangiaceae</taxon>
        <taxon>Laccaria</taxon>
    </lineage>
</organism>
<name>B0CVP4_LACBS</name>
<keyword evidence="2" id="KW-1185">Reference proteome</keyword>
<evidence type="ECO:0000313" key="2">
    <source>
        <dbReference type="Proteomes" id="UP000001194"/>
    </source>
</evidence>